<evidence type="ECO:0000313" key="15">
    <source>
        <dbReference type="Proteomes" id="UP000183832"/>
    </source>
</evidence>
<accession>A0A1J1J5T9</accession>
<comment type="subcellular location">
    <subcellularLocation>
        <location evidence="1">Membrane</location>
        <topology evidence="1">Multi-pass membrane protein</topology>
    </subcellularLocation>
</comment>
<dbReference type="GO" id="GO:0005886">
    <property type="term" value="C:plasma membrane"/>
    <property type="evidence" value="ECO:0007669"/>
    <property type="project" value="TreeGrafter"/>
</dbReference>
<keyword evidence="7" id="KW-0915">Sodium</keyword>
<evidence type="ECO:0000256" key="11">
    <source>
        <dbReference type="ARBA" id="ARBA00023303"/>
    </source>
</evidence>
<keyword evidence="10 12" id="KW-0739">Sodium transport</keyword>
<evidence type="ECO:0000256" key="5">
    <source>
        <dbReference type="ARBA" id="ARBA00022692"/>
    </source>
</evidence>
<keyword evidence="4 12" id="KW-0894">Sodium channel</keyword>
<reference evidence="14 15" key="1">
    <citation type="submission" date="2015-04" db="EMBL/GenBank/DDBJ databases">
        <authorList>
            <person name="Syromyatnikov M.Y."/>
            <person name="Popov V.N."/>
        </authorList>
    </citation>
    <scope>NUCLEOTIDE SEQUENCE [LARGE SCALE GENOMIC DNA]</scope>
</reference>
<dbReference type="Pfam" id="PF00858">
    <property type="entry name" value="ASC"/>
    <property type="match status" value="1"/>
</dbReference>
<dbReference type="OrthoDB" id="5874059at2759"/>
<dbReference type="AlphaFoldDB" id="A0A1J1J5T9"/>
<keyword evidence="9 13" id="KW-0472">Membrane</keyword>
<keyword evidence="6 13" id="KW-1133">Transmembrane helix</keyword>
<evidence type="ECO:0000256" key="13">
    <source>
        <dbReference type="SAM" id="Phobius"/>
    </source>
</evidence>
<proteinExistence type="inferred from homology"/>
<comment type="similarity">
    <text evidence="2 12">Belongs to the amiloride-sensitive sodium channel (TC 1.A.6) family.</text>
</comment>
<evidence type="ECO:0000256" key="8">
    <source>
        <dbReference type="ARBA" id="ARBA00023065"/>
    </source>
</evidence>
<dbReference type="GO" id="GO:0015280">
    <property type="term" value="F:ligand-gated sodium channel activity"/>
    <property type="evidence" value="ECO:0007669"/>
    <property type="project" value="TreeGrafter"/>
</dbReference>
<evidence type="ECO:0000256" key="9">
    <source>
        <dbReference type="ARBA" id="ARBA00023136"/>
    </source>
</evidence>
<organism evidence="14 15">
    <name type="scientific">Clunio marinus</name>
    <dbReference type="NCBI Taxonomy" id="568069"/>
    <lineage>
        <taxon>Eukaryota</taxon>
        <taxon>Metazoa</taxon>
        <taxon>Ecdysozoa</taxon>
        <taxon>Arthropoda</taxon>
        <taxon>Hexapoda</taxon>
        <taxon>Insecta</taxon>
        <taxon>Pterygota</taxon>
        <taxon>Neoptera</taxon>
        <taxon>Endopterygota</taxon>
        <taxon>Diptera</taxon>
        <taxon>Nematocera</taxon>
        <taxon>Chironomoidea</taxon>
        <taxon>Chironomidae</taxon>
        <taxon>Clunio</taxon>
    </lineage>
</organism>
<evidence type="ECO:0000256" key="6">
    <source>
        <dbReference type="ARBA" id="ARBA00022989"/>
    </source>
</evidence>
<evidence type="ECO:0000256" key="1">
    <source>
        <dbReference type="ARBA" id="ARBA00004141"/>
    </source>
</evidence>
<evidence type="ECO:0000256" key="7">
    <source>
        <dbReference type="ARBA" id="ARBA00023053"/>
    </source>
</evidence>
<gene>
    <name evidence="14" type="primary">ASC family containing protein</name>
    <name evidence="14" type="ORF">CLUMA_CG020711</name>
</gene>
<dbReference type="Proteomes" id="UP000183832">
    <property type="component" value="Unassembled WGS sequence"/>
</dbReference>
<dbReference type="PANTHER" id="PTHR11690">
    <property type="entry name" value="AMILORIDE-SENSITIVE SODIUM CHANNEL-RELATED"/>
    <property type="match status" value="1"/>
</dbReference>
<dbReference type="PANTHER" id="PTHR11690:SF300">
    <property type="entry name" value="PICKPOCKET PROTEIN 19"/>
    <property type="match status" value="1"/>
</dbReference>
<evidence type="ECO:0000256" key="4">
    <source>
        <dbReference type="ARBA" id="ARBA00022461"/>
    </source>
</evidence>
<dbReference type="EMBL" id="CVRI01000073">
    <property type="protein sequence ID" value="CRL07757.1"/>
    <property type="molecule type" value="Genomic_DNA"/>
</dbReference>
<protein>
    <submittedName>
        <fullName evidence="14">CLUMA_CG020711, isoform A</fullName>
    </submittedName>
</protein>
<evidence type="ECO:0000313" key="14">
    <source>
        <dbReference type="EMBL" id="CRL07757.1"/>
    </source>
</evidence>
<evidence type="ECO:0000256" key="10">
    <source>
        <dbReference type="ARBA" id="ARBA00023201"/>
    </source>
</evidence>
<feature type="transmembrane region" description="Helical" evidence="13">
    <location>
        <begin position="12"/>
        <end position="33"/>
    </location>
</feature>
<sequence>MNLQRNKTEKIVWGCIYFLLICCAIFFIVKLIGTHNKHPTIVVTSNNAHHISDIIFPAFTFCSRFKEPTEIIKLLSSDENITEHQRKKLIEWKILSDFYTFKEQDKENISYQFSEELYEDFYRLINFVSIEGCWLNHFNFFFANSFTKYGLCFTFNLVHAKCYDRERNERDDVVGSKVK</sequence>
<keyword evidence="15" id="KW-1185">Reference proteome</keyword>
<evidence type="ECO:0000256" key="2">
    <source>
        <dbReference type="ARBA" id="ARBA00007193"/>
    </source>
</evidence>
<name>A0A1J1J5T9_9DIPT</name>
<evidence type="ECO:0000256" key="12">
    <source>
        <dbReference type="RuleBase" id="RU000679"/>
    </source>
</evidence>
<evidence type="ECO:0000256" key="3">
    <source>
        <dbReference type="ARBA" id="ARBA00022448"/>
    </source>
</evidence>
<keyword evidence="8 12" id="KW-0406">Ion transport</keyword>
<keyword evidence="5 12" id="KW-0812">Transmembrane</keyword>
<keyword evidence="11 12" id="KW-0407">Ion channel</keyword>
<keyword evidence="3 12" id="KW-0813">Transport</keyword>
<dbReference type="InterPro" id="IPR001873">
    <property type="entry name" value="ENaC"/>
</dbReference>